<keyword evidence="2" id="KW-0560">Oxidoreductase</keyword>
<dbReference type="PANTHER" id="PTHR44169">
    <property type="entry name" value="NADPH-DEPENDENT 1-ACYLDIHYDROXYACETONE PHOSPHATE REDUCTASE"/>
    <property type="match status" value="1"/>
</dbReference>
<dbReference type="Proteomes" id="UP001208689">
    <property type="component" value="Chromosome"/>
</dbReference>
<protein>
    <recommendedName>
        <fullName evidence="6">Short-chain dehydrogenase/reductase</fullName>
    </recommendedName>
</protein>
<organism evidence="4 5">
    <name type="scientific">Candidatus Lokiarchaeum ossiferum</name>
    <dbReference type="NCBI Taxonomy" id="2951803"/>
    <lineage>
        <taxon>Archaea</taxon>
        <taxon>Promethearchaeati</taxon>
        <taxon>Promethearchaeota</taxon>
        <taxon>Promethearchaeia</taxon>
        <taxon>Promethearchaeales</taxon>
        <taxon>Promethearchaeaceae</taxon>
        <taxon>Candidatus Lokiarchaeum</taxon>
    </lineage>
</organism>
<gene>
    <name evidence="4" type="ORF">NEF87_003334</name>
</gene>
<evidence type="ECO:0000256" key="3">
    <source>
        <dbReference type="RuleBase" id="RU000363"/>
    </source>
</evidence>
<dbReference type="PROSITE" id="PS00061">
    <property type="entry name" value="ADH_SHORT"/>
    <property type="match status" value="1"/>
</dbReference>
<evidence type="ECO:0000256" key="1">
    <source>
        <dbReference type="ARBA" id="ARBA00006484"/>
    </source>
</evidence>
<evidence type="ECO:0000313" key="4">
    <source>
        <dbReference type="EMBL" id="UYP47049.1"/>
    </source>
</evidence>
<dbReference type="InterPro" id="IPR020904">
    <property type="entry name" value="Sc_DH/Rdtase_CS"/>
</dbReference>
<keyword evidence="5" id="KW-1185">Reference proteome</keyword>
<dbReference type="Gene3D" id="3.40.50.720">
    <property type="entry name" value="NAD(P)-binding Rossmann-like Domain"/>
    <property type="match status" value="1"/>
</dbReference>
<evidence type="ECO:0000313" key="5">
    <source>
        <dbReference type="Proteomes" id="UP001208689"/>
    </source>
</evidence>
<dbReference type="Pfam" id="PF00106">
    <property type="entry name" value="adh_short"/>
    <property type="match status" value="1"/>
</dbReference>
<evidence type="ECO:0008006" key="6">
    <source>
        <dbReference type="Google" id="ProtNLM"/>
    </source>
</evidence>
<dbReference type="EMBL" id="CP104013">
    <property type="protein sequence ID" value="UYP47049.1"/>
    <property type="molecule type" value="Genomic_DNA"/>
</dbReference>
<dbReference type="PANTHER" id="PTHR44169:SF6">
    <property type="entry name" value="NADPH-DEPENDENT 1-ACYLDIHYDROXYACETONE PHOSPHATE REDUCTASE"/>
    <property type="match status" value="1"/>
</dbReference>
<comment type="similarity">
    <text evidence="1 3">Belongs to the short-chain dehydrogenases/reductases (SDR) family.</text>
</comment>
<dbReference type="PRINTS" id="PR00081">
    <property type="entry name" value="GDHRDH"/>
</dbReference>
<reference evidence="4" key="1">
    <citation type="submission" date="2022-09" db="EMBL/GenBank/DDBJ databases">
        <title>Actin cytoskeleton and complex cell architecture in an #Asgard archaeon.</title>
        <authorList>
            <person name="Ponce Toledo R.I."/>
            <person name="Schleper C."/>
            <person name="Rodrigues Oliveira T."/>
            <person name="Wollweber F."/>
            <person name="Xu J."/>
            <person name="Rittmann S."/>
            <person name="Klingl A."/>
            <person name="Pilhofer M."/>
        </authorList>
    </citation>
    <scope>NUCLEOTIDE SEQUENCE</scope>
    <source>
        <strain evidence="4">B-35</strain>
    </source>
</reference>
<accession>A0ABY6HU56</accession>
<name>A0ABY6HU56_9ARCH</name>
<evidence type="ECO:0000256" key="2">
    <source>
        <dbReference type="ARBA" id="ARBA00023002"/>
    </source>
</evidence>
<dbReference type="SUPFAM" id="SSF51735">
    <property type="entry name" value="NAD(P)-binding Rossmann-fold domains"/>
    <property type="match status" value="1"/>
</dbReference>
<dbReference type="CDD" id="cd05374">
    <property type="entry name" value="17beta-HSD-like_SDR_c"/>
    <property type="match status" value="1"/>
</dbReference>
<dbReference type="PRINTS" id="PR00080">
    <property type="entry name" value="SDRFAMILY"/>
</dbReference>
<dbReference type="InterPro" id="IPR036291">
    <property type="entry name" value="NAD(P)-bd_dom_sf"/>
</dbReference>
<sequence length="272" mass="30556">MNGKKQEDSRKVVLITGISRGMGYETARLLASKGFTVIGTSRNPEKILKENRIPGVSYLPLDITDDGSIQDLAKYAGNIDILINNAGSSQVGAIEDVPVENIRKYFEINVIGHVQVIKQFLPQMRQQRSGLIINISSMAGVTPVPFSSFYGAAKAAMRSMTQGLRHELNNFGIQVVDIAPFEVDTTIPQELFLSENSPYFKNAQHQKQRRDENLSKAVKPKEMAHLINKIIHLKNPHAYYSIGHGAKLKTFLLKHLPHKMVENTMRKRYLMD</sequence>
<dbReference type="InterPro" id="IPR002347">
    <property type="entry name" value="SDR_fam"/>
</dbReference>
<proteinExistence type="inferred from homology"/>